<dbReference type="InterPro" id="IPR011333">
    <property type="entry name" value="SKP1/BTB/POZ_sf"/>
</dbReference>
<dbReference type="Gene3D" id="3.30.710.10">
    <property type="entry name" value="Potassium Channel Kv1.1, Chain A"/>
    <property type="match status" value="1"/>
</dbReference>
<sequence length="311" mass="34222">MSDVDAPRTEEVPQARSFDFQPPAGGDLVLKSCDGTTFQAHSVILGMASTVFSDMLSAATKSDAVELAEDAETISIMLAFIYPIPPPQVTTVELLEKVMVCAQKYHIEKILKFIEERVYLGSDLLSLDPMRIFYTSVKHSFRTTQIIAAKSIRPDHCDFSSVEGLLQLAKYFPEAAPAIGLAGAQGARAKILNRVLMEAPRESGIYPKRSQPAPAKTSYPSSTFTKAAFLPMCSGHTPRDGAIELVGKPVHQCDAMFRVTSLTGMRRGDLELCNACVTSAFEDYPRFERWAEDVKCIIEEELEALVVLYSL</sequence>
<name>A0A8H3DG90_9AGAM</name>
<dbReference type="Proteomes" id="UP000663853">
    <property type="component" value="Unassembled WGS sequence"/>
</dbReference>
<proteinExistence type="predicted"/>
<gene>
    <name evidence="3" type="ORF">RDB_LOCUS156787</name>
</gene>
<dbReference type="Pfam" id="PF00651">
    <property type="entry name" value="BTB"/>
    <property type="match status" value="1"/>
</dbReference>
<organism evidence="3 4">
    <name type="scientific">Rhizoctonia solani</name>
    <dbReference type="NCBI Taxonomy" id="456999"/>
    <lineage>
        <taxon>Eukaryota</taxon>
        <taxon>Fungi</taxon>
        <taxon>Dikarya</taxon>
        <taxon>Basidiomycota</taxon>
        <taxon>Agaricomycotina</taxon>
        <taxon>Agaricomycetes</taxon>
        <taxon>Cantharellales</taxon>
        <taxon>Ceratobasidiaceae</taxon>
        <taxon>Rhizoctonia</taxon>
    </lineage>
</organism>
<reference evidence="3" key="1">
    <citation type="submission" date="2021-01" db="EMBL/GenBank/DDBJ databases">
        <authorList>
            <person name="Kaushik A."/>
        </authorList>
    </citation>
    <scope>NUCLEOTIDE SEQUENCE</scope>
    <source>
        <strain evidence="3">AG6-10EEA</strain>
    </source>
</reference>
<evidence type="ECO:0000313" key="4">
    <source>
        <dbReference type="Proteomes" id="UP000663853"/>
    </source>
</evidence>
<dbReference type="SMART" id="SM00225">
    <property type="entry name" value="BTB"/>
    <property type="match status" value="1"/>
</dbReference>
<evidence type="ECO:0000256" key="1">
    <source>
        <dbReference type="SAM" id="MobiDB-lite"/>
    </source>
</evidence>
<evidence type="ECO:0000259" key="2">
    <source>
        <dbReference type="PROSITE" id="PS50097"/>
    </source>
</evidence>
<dbReference type="InterPro" id="IPR000210">
    <property type="entry name" value="BTB/POZ_dom"/>
</dbReference>
<comment type="caution">
    <text evidence="3">The sequence shown here is derived from an EMBL/GenBank/DDBJ whole genome shotgun (WGS) entry which is preliminary data.</text>
</comment>
<accession>A0A8H3DG90</accession>
<feature type="domain" description="BTB" evidence="2">
    <location>
        <begin position="26"/>
        <end position="82"/>
    </location>
</feature>
<protein>
    <recommendedName>
        <fullName evidence="2">BTB domain-containing protein</fullName>
    </recommendedName>
</protein>
<feature type="region of interest" description="Disordered" evidence="1">
    <location>
        <begin position="1"/>
        <end position="20"/>
    </location>
</feature>
<feature type="compositionally biased region" description="Basic and acidic residues" evidence="1">
    <location>
        <begin position="1"/>
        <end position="13"/>
    </location>
</feature>
<dbReference type="EMBL" id="CAJMXA010003891">
    <property type="protein sequence ID" value="CAE6524650.1"/>
    <property type="molecule type" value="Genomic_DNA"/>
</dbReference>
<dbReference type="SUPFAM" id="SSF54695">
    <property type="entry name" value="POZ domain"/>
    <property type="match status" value="1"/>
</dbReference>
<dbReference type="CDD" id="cd18186">
    <property type="entry name" value="BTB_POZ_ZBTB_KLHL-like"/>
    <property type="match status" value="1"/>
</dbReference>
<evidence type="ECO:0000313" key="3">
    <source>
        <dbReference type="EMBL" id="CAE6524650.1"/>
    </source>
</evidence>
<dbReference type="PROSITE" id="PS50097">
    <property type="entry name" value="BTB"/>
    <property type="match status" value="1"/>
</dbReference>
<dbReference type="AlphaFoldDB" id="A0A8H3DG90"/>